<keyword evidence="5" id="KW-0227">DNA damage</keyword>
<dbReference type="InterPro" id="IPR014808">
    <property type="entry name" value="DNA_replication_fac_Dna2_N"/>
</dbReference>
<dbReference type="Gene3D" id="3.40.50.300">
    <property type="entry name" value="P-loop containing nucleotide triphosphate hydrolases"/>
    <property type="match status" value="2"/>
</dbReference>
<feature type="region of interest" description="Disordered" evidence="13">
    <location>
        <begin position="797"/>
        <end position="816"/>
    </location>
</feature>
<gene>
    <name evidence="17" type="ORF">CTAYLR_009031</name>
</gene>
<evidence type="ECO:0000256" key="1">
    <source>
        <dbReference type="ARBA" id="ARBA00007913"/>
    </source>
</evidence>
<protein>
    <recommendedName>
        <fullName evidence="19">DNA helicase</fullName>
    </recommendedName>
</protein>
<dbReference type="Pfam" id="PF13086">
    <property type="entry name" value="AAA_11"/>
    <property type="match status" value="2"/>
</dbReference>
<dbReference type="InterPro" id="IPR041679">
    <property type="entry name" value="DNA2/NAM7-like_C"/>
</dbReference>
<dbReference type="Proteomes" id="UP001230188">
    <property type="component" value="Unassembled WGS sequence"/>
</dbReference>
<dbReference type="GO" id="GO:0004518">
    <property type="term" value="F:nuclease activity"/>
    <property type="evidence" value="ECO:0007669"/>
    <property type="project" value="UniProtKB-KW"/>
</dbReference>
<dbReference type="InterPro" id="IPR027417">
    <property type="entry name" value="P-loop_NTPase"/>
</dbReference>
<evidence type="ECO:0000256" key="13">
    <source>
        <dbReference type="SAM" id="MobiDB-lite"/>
    </source>
</evidence>
<feature type="region of interest" description="Disordered" evidence="13">
    <location>
        <begin position="1202"/>
        <end position="1235"/>
    </location>
</feature>
<evidence type="ECO:0000259" key="16">
    <source>
        <dbReference type="Pfam" id="PF13087"/>
    </source>
</evidence>
<dbReference type="Pfam" id="PF08696">
    <property type="entry name" value="Dna2"/>
    <property type="match status" value="1"/>
</dbReference>
<keyword evidence="11" id="KW-0238">DNA-binding</keyword>
<keyword evidence="3" id="KW-0479">Metal-binding</keyword>
<dbReference type="InterPro" id="IPR047187">
    <property type="entry name" value="SF1_C_Upf1"/>
</dbReference>
<evidence type="ECO:0000259" key="15">
    <source>
        <dbReference type="Pfam" id="PF13086"/>
    </source>
</evidence>
<dbReference type="InterPro" id="IPR026851">
    <property type="entry name" value="Dna2/JHS1_DEXXQ-box"/>
</dbReference>
<feature type="compositionally biased region" description="Acidic residues" evidence="13">
    <location>
        <begin position="805"/>
        <end position="816"/>
    </location>
</feature>
<evidence type="ECO:0000313" key="17">
    <source>
        <dbReference type="EMBL" id="KAJ8603324.1"/>
    </source>
</evidence>
<keyword evidence="9" id="KW-0408">Iron</keyword>
<feature type="domain" description="DNA2/NAM7 helicase helicase" evidence="15">
    <location>
        <begin position="1553"/>
        <end position="1631"/>
    </location>
</feature>
<evidence type="ECO:0008006" key="19">
    <source>
        <dbReference type="Google" id="ProtNLM"/>
    </source>
</evidence>
<evidence type="ECO:0000256" key="10">
    <source>
        <dbReference type="ARBA" id="ARBA00023014"/>
    </source>
</evidence>
<keyword evidence="8" id="KW-0067">ATP-binding</keyword>
<feature type="region of interest" description="Disordered" evidence="13">
    <location>
        <begin position="688"/>
        <end position="708"/>
    </location>
</feature>
<dbReference type="SUPFAM" id="SSF52540">
    <property type="entry name" value="P-loop containing nucleoside triphosphate hydrolases"/>
    <property type="match status" value="1"/>
</dbReference>
<feature type="region of interest" description="Disordered" evidence="13">
    <location>
        <begin position="756"/>
        <end position="784"/>
    </location>
</feature>
<evidence type="ECO:0000256" key="3">
    <source>
        <dbReference type="ARBA" id="ARBA00022723"/>
    </source>
</evidence>
<dbReference type="GO" id="GO:0006281">
    <property type="term" value="P:DNA repair"/>
    <property type="evidence" value="ECO:0007669"/>
    <property type="project" value="UniProtKB-KW"/>
</dbReference>
<comment type="similarity">
    <text evidence="1">Belongs to the DNA2/NAM7 helicase family.</text>
</comment>
<dbReference type="GO" id="GO:0005737">
    <property type="term" value="C:cytoplasm"/>
    <property type="evidence" value="ECO:0007669"/>
    <property type="project" value="TreeGrafter"/>
</dbReference>
<keyword evidence="18" id="KW-1185">Reference proteome</keyword>
<evidence type="ECO:0000256" key="7">
    <source>
        <dbReference type="ARBA" id="ARBA00022806"/>
    </source>
</evidence>
<dbReference type="CDD" id="cd18041">
    <property type="entry name" value="DEXXQc_DNA2"/>
    <property type="match status" value="1"/>
</dbReference>
<dbReference type="Gene3D" id="3.50.50.60">
    <property type="entry name" value="FAD/NAD(P)-binding domain"/>
    <property type="match status" value="1"/>
</dbReference>
<dbReference type="PANTHER" id="PTHR43788:SF8">
    <property type="entry name" value="DNA-BINDING PROTEIN SMUBP-2"/>
    <property type="match status" value="1"/>
</dbReference>
<keyword evidence="10" id="KW-0411">Iron-sulfur</keyword>
<evidence type="ECO:0000256" key="5">
    <source>
        <dbReference type="ARBA" id="ARBA00022763"/>
    </source>
</evidence>
<feature type="compositionally biased region" description="Basic and acidic residues" evidence="13">
    <location>
        <begin position="1202"/>
        <end position="1217"/>
    </location>
</feature>
<evidence type="ECO:0000256" key="9">
    <source>
        <dbReference type="ARBA" id="ARBA00023004"/>
    </source>
</evidence>
<name>A0AAD7UEL2_9STRA</name>
<evidence type="ECO:0000259" key="14">
    <source>
        <dbReference type="Pfam" id="PF08696"/>
    </source>
</evidence>
<organism evidence="17 18">
    <name type="scientific">Chrysophaeum taylorii</name>
    <dbReference type="NCBI Taxonomy" id="2483200"/>
    <lineage>
        <taxon>Eukaryota</taxon>
        <taxon>Sar</taxon>
        <taxon>Stramenopiles</taxon>
        <taxon>Ochrophyta</taxon>
        <taxon>Pelagophyceae</taxon>
        <taxon>Pelagomonadales</taxon>
        <taxon>Pelagomonadaceae</taxon>
        <taxon>Chrysophaeum</taxon>
    </lineage>
</organism>
<dbReference type="GO" id="GO:0051536">
    <property type="term" value="F:iron-sulfur cluster binding"/>
    <property type="evidence" value="ECO:0007669"/>
    <property type="project" value="UniProtKB-KW"/>
</dbReference>
<keyword evidence="2" id="KW-0540">Nuclease</keyword>
<dbReference type="InterPro" id="IPR036188">
    <property type="entry name" value="FAD/NAD-bd_sf"/>
</dbReference>
<feature type="domain" description="DNA2/NAM7 helicase helicase" evidence="15">
    <location>
        <begin position="1663"/>
        <end position="1733"/>
    </location>
</feature>
<comment type="caution">
    <text evidence="17">The sequence shown here is derived from an EMBL/GenBank/DDBJ whole genome shotgun (WGS) entry which is preliminary data.</text>
</comment>
<dbReference type="GO" id="GO:0046872">
    <property type="term" value="F:metal ion binding"/>
    <property type="evidence" value="ECO:0007669"/>
    <property type="project" value="UniProtKB-KW"/>
</dbReference>
<feature type="domain" description="DNA replication factor Dna2 N-terminal" evidence="14">
    <location>
        <begin position="860"/>
        <end position="1080"/>
    </location>
</feature>
<dbReference type="GO" id="GO:0003677">
    <property type="term" value="F:DNA binding"/>
    <property type="evidence" value="ECO:0007669"/>
    <property type="project" value="UniProtKB-KW"/>
</dbReference>
<evidence type="ECO:0000256" key="8">
    <source>
        <dbReference type="ARBA" id="ARBA00022840"/>
    </source>
</evidence>
<evidence type="ECO:0000256" key="2">
    <source>
        <dbReference type="ARBA" id="ARBA00022722"/>
    </source>
</evidence>
<keyword evidence="12" id="KW-0234">DNA repair</keyword>
<proteinExistence type="inferred from homology"/>
<evidence type="ECO:0000256" key="11">
    <source>
        <dbReference type="ARBA" id="ARBA00023125"/>
    </source>
</evidence>
<dbReference type="GO" id="GO:0017116">
    <property type="term" value="F:single-stranded DNA helicase activity"/>
    <property type="evidence" value="ECO:0007669"/>
    <property type="project" value="InterPro"/>
</dbReference>
<dbReference type="Pfam" id="PF13087">
    <property type="entry name" value="AAA_12"/>
    <property type="match status" value="1"/>
</dbReference>
<accession>A0AAD7UEL2</accession>
<feature type="compositionally biased region" description="Low complexity" evidence="13">
    <location>
        <begin position="763"/>
        <end position="776"/>
    </location>
</feature>
<reference evidence="17" key="1">
    <citation type="submission" date="2023-01" db="EMBL/GenBank/DDBJ databases">
        <title>Metagenome sequencing of chrysophaentin producing Chrysophaeum taylorii.</title>
        <authorList>
            <person name="Davison J."/>
            <person name="Bewley C."/>
        </authorList>
    </citation>
    <scope>NUCLEOTIDE SEQUENCE</scope>
    <source>
        <strain evidence="17">NIES-1699</strain>
    </source>
</reference>
<dbReference type="InterPro" id="IPR050534">
    <property type="entry name" value="Coronavir_polyprotein_1ab"/>
</dbReference>
<feature type="region of interest" description="Disordered" evidence="13">
    <location>
        <begin position="1467"/>
        <end position="1495"/>
    </location>
</feature>
<dbReference type="InterPro" id="IPR041677">
    <property type="entry name" value="DNA2/NAM7_AAA_11"/>
</dbReference>
<dbReference type="SUPFAM" id="SSF51905">
    <property type="entry name" value="FAD/NAD(P)-binding domain"/>
    <property type="match status" value="1"/>
</dbReference>
<evidence type="ECO:0000256" key="6">
    <source>
        <dbReference type="ARBA" id="ARBA00022801"/>
    </source>
</evidence>
<keyword evidence="7" id="KW-0347">Helicase</keyword>
<dbReference type="PANTHER" id="PTHR43788">
    <property type="entry name" value="DNA2/NAM7 HELICASE FAMILY MEMBER"/>
    <property type="match status" value="1"/>
</dbReference>
<feature type="compositionally biased region" description="Basic and acidic residues" evidence="13">
    <location>
        <begin position="1467"/>
        <end position="1480"/>
    </location>
</feature>
<keyword evidence="4" id="KW-0547">Nucleotide-binding</keyword>
<dbReference type="GO" id="GO:0016787">
    <property type="term" value="F:hydrolase activity"/>
    <property type="evidence" value="ECO:0007669"/>
    <property type="project" value="UniProtKB-KW"/>
</dbReference>
<keyword evidence="6" id="KW-0378">Hydrolase</keyword>
<dbReference type="EMBL" id="JAQMWT010000357">
    <property type="protein sequence ID" value="KAJ8603324.1"/>
    <property type="molecule type" value="Genomic_DNA"/>
</dbReference>
<evidence type="ECO:0000256" key="12">
    <source>
        <dbReference type="ARBA" id="ARBA00023204"/>
    </source>
</evidence>
<feature type="region of interest" description="Disordered" evidence="13">
    <location>
        <begin position="1978"/>
        <end position="1999"/>
    </location>
</feature>
<feature type="domain" description="DNA2/NAM7 helicase-like C-terminal" evidence="16">
    <location>
        <begin position="1742"/>
        <end position="1947"/>
    </location>
</feature>
<evidence type="ECO:0000313" key="18">
    <source>
        <dbReference type="Proteomes" id="UP001230188"/>
    </source>
</evidence>
<feature type="compositionally biased region" description="Basic residues" evidence="13">
    <location>
        <begin position="1986"/>
        <end position="1995"/>
    </location>
</feature>
<dbReference type="CDD" id="cd18808">
    <property type="entry name" value="SF1_C_Upf1"/>
    <property type="match status" value="1"/>
</dbReference>
<sequence length="2020" mass="217535">MWIHLVTMPCSSALRAPTSMSTAGVDASSSKARVVVVGAGWGGFGAAKALSENGCDVTLVDAGNPVEEMRTPTGKPFEPGMRGFWKDYPNINALGDELELGDVYSPFTESSFFGPYGLECSAPVFSGSPELPSPLGQVAASFDRFKRLPIVDRMSILGLFGAMADLNRSPEIFEAYDRMTAHELFLRVGVTKRLVDDFLKPTLLVGLFKPPEELSAAVTMELLYYYALAHQTSFDVRWLKRGTVQSTFFAPLAKKLVDEGNVTLRGNCYVQSLEYDARRDKIASVAFKDRATGQVESMACDAVVLALGANGMRSVVAGSPAVAKRCPELSRAASLNAIDVIAVRLWLDKVVDTDTPVGVFSKFPALRGAGGTFFMLDQLLDPDTLADSWAGQDGPRGSVLSCDFYNAGALLSLSDDEISRILLEDLLPRAYPAFANARLRDFHVKRFPRAVSWFSPGSFQNRPPLVTTVDNLVCAGDWVRMGKDYEHGAKGLCQERALVSGYQAANVLAAKGVLGADATNTKRVLPVRDDEPQYLATVRANGLVQGALDRVGVGSFWRGNEEEEFDLSFGSPLPAVARTPGRGRVTKSLKTGLATNSSSSSARSKEIVVWKDHNETTVPKEDADLSRLWTTVQEDMVPPTSAPRGVVSFSKRMAKENQRNRQAWLESSPVGSPAPAFGNRLSFAAEETCPTLPRLEPKPPRRRNALRPLDDNDLSARVLPRVADRTDAVDDDDEFGDTEFGDDALAEIEDMFNKIENDDDDAPSTPSGLLASSSSTFADPYGGDIDWDNEALVSSLDAPPKEEKEPEDDDDDDDDACLFAPLARYPSMTRLEVVSVSSADARHQRLAVRETAARAPRSCELELRQEWAEPALQPGDVVHAVALAPLVGEKSRDDDAFAELSRDGVVDSSSPYVVIAHPELFVSPTRVSDATSCERKALLGHILGSARSRGKALVLGSLKHELFGAVIQNVSKFAASPSARDVLIKEVVGAGTPQLYGLGVDSPAQIERDCREFVDGVLEDWAPKFVAADPGFRGDLVLPASAGDLDGARTLAIRDVVAIENGVWSPVLGVSGHVDVTVEVDDLEEESANGSENKGVRTPLELKSGREHVAHGAQVALYVGVERANQLLRRRAAAPDATRRALGGLLLYAAAASSSFDGASKKKHKIAAAEKDSERTRMRHVNVSAAETRSILAARNRVADALHRSERRARAAEEDHRRRDKKTAATMPTTTVLPGPIQNRNECKRCFSLATCALHHFAAENGDAASFGCGDDVWERALSGPSAAAGAASPALLLTEADRAYYKSWMTLLDLEAAMSTPAARLVLSRAGADRERAGEPCVANLRGTTSVVRKDHSFGGDPQFVVSLERDHHHHLYEEEEEAATSLTAGDFALVSVERGTGARRRVSLVGRGVISRLDSSGGRLSMELASHAPVDLPRDASVRVDKDETTSCIAKARNNLASLFVDVNDNARDDNDDDKKGTEGPPKPLADRKTARAARRRSLRAFIVDGARPRFDENKARTALDVGVFSGDSRRARWGGDGCGREALEAAWGRLNDEQRRAAERVLAAEDYALVLGMPGTGKTSTIEFVARCLVALGKRVLVSSYTHSAVDNVLLKLLENGMSPRYVARLAAGASRDKVDPRLASRVVDDGLATQQQPNRLGILRSRLGRARVVGCTCLSAAADPLLARIPEFDVAIVDEAGQISQPVVLAPLFEARTFVLVGDPHQLAPLSTSALARSLGASVSLFERLADAQPDAVAVLSLQYRMNKPIMDLCNASLAADAEMGVRRLACGSETVATATLGLDDDDDDASATWLRAAVKLPVVFLDVPASSSAEEAPTGGTTRNDAEARVVGACVAELIRLGAKPSDLAVLTPFRAQLKAIEDELGDDTSVETSTVDRFQGRDAPCVILSFSKRTDATRCPLLNDARRINVALSRAKRKLVLVGCAEVLANQSSIFARLLATLGQAGAVVRVDSLSSRTQTTNHRATKKTHHALSWHPPRSTNPVLHEIVAETVPCRRP</sequence>
<dbReference type="GO" id="GO:0005634">
    <property type="term" value="C:nucleus"/>
    <property type="evidence" value="ECO:0007669"/>
    <property type="project" value="TreeGrafter"/>
</dbReference>
<evidence type="ECO:0000256" key="4">
    <source>
        <dbReference type="ARBA" id="ARBA00022741"/>
    </source>
</evidence>
<dbReference type="Pfam" id="PF13450">
    <property type="entry name" value="NAD_binding_8"/>
    <property type="match status" value="1"/>
</dbReference>
<dbReference type="GO" id="GO:0005524">
    <property type="term" value="F:ATP binding"/>
    <property type="evidence" value="ECO:0007669"/>
    <property type="project" value="UniProtKB-KW"/>
</dbReference>
<dbReference type="GO" id="GO:0043139">
    <property type="term" value="F:5'-3' DNA helicase activity"/>
    <property type="evidence" value="ECO:0007669"/>
    <property type="project" value="TreeGrafter"/>
</dbReference>